<organism evidence="9 10">
    <name type="scientific">Arctia plantaginis</name>
    <name type="common">Wood tiger moth</name>
    <name type="synonym">Phalaena plantaginis</name>
    <dbReference type="NCBI Taxonomy" id="874455"/>
    <lineage>
        <taxon>Eukaryota</taxon>
        <taxon>Metazoa</taxon>
        <taxon>Ecdysozoa</taxon>
        <taxon>Arthropoda</taxon>
        <taxon>Hexapoda</taxon>
        <taxon>Insecta</taxon>
        <taxon>Pterygota</taxon>
        <taxon>Neoptera</taxon>
        <taxon>Endopterygota</taxon>
        <taxon>Lepidoptera</taxon>
        <taxon>Glossata</taxon>
        <taxon>Ditrysia</taxon>
        <taxon>Noctuoidea</taxon>
        <taxon>Erebidae</taxon>
        <taxon>Arctiinae</taxon>
        <taxon>Arctia</taxon>
    </lineage>
</organism>
<dbReference type="GO" id="GO:0015074">
    <property type="term" value="P:DNA integration"/>
    <property type="evidence" value="ECO:0007669"/>
    <property type="project" value="InterPro"/>
</dbReference>
<evidence type="ECO:0000256" key="5">
    <source>
        <dbReference type="ARBA" id="ARBA00022759"/>
    </source>
</evidence>
<evidence type="ECO:0000256" key="2">
    <source>
        <dbReference type="ARBA" id="ARBA00022679"/>
    </source>
</evidence>
<evidence type="ECO:0000256" key="7">
    <source>
        <dbReference type="ARBA" id="ARBA00022918"/>
    </source>
</evidence>
<dbReference type="InterPro" id="IPR041373">
    <property type="entry name" value="RT_RNaseH"/>
</dbReference>
<dbReference type="SUPFAM" id="SSF53098">
    <property type="entry name" value="Ribonuclease H-like"/>
    <property type="match status" value="1"/>
</dbReference>
<dbReference type="FunFam" id="3.30.420.10:FF:000063">
    <property type="entry name" value="Retrovirus-related Pol polyprotein from transposon 297-like Protein"/>
    <property type="match status" value="1"/>
</dbReference>
<protein>
    <recommendedName>
        <fullName evidence="1">RNA-directed DNA polymerase</fullName>
        <ecNumber evidence="1">2.7.7.49</ecNumber>
    </recommendedName>
</protein>
<gene>
    <name evidence="9" type="ORF">APLA_LOCUS6369</name>
</gene>
<keyword evidence="10" id="KW-1185">Reference proteome</keyword>
<dbReference type="InterPro" id="IPR043128">
    <property type="entry name" value="Rev_trsase/Diguanyl_cyclase"/>
</dbReference>
<dbReference type="Gene3D" id="1.10.340.70">
    <property type="match status" value="1"/>
</dbReference>
<dbReference type="GO" id="GO:0003964">
    <property type="term" value="F:RNA-directed DNA polymerase activity"/>
    <property type="evidence" value="ECO:0007669"/>
    <property type="project" value="UniProtKB-KW"/>
</dbReference>
<dbReference type="FunFam" id="3.10.20.370:FF:000001">
    <property type="entry name" value="Retrovirus-related Pol polyprotein from transposon 17.6-like protein"/>
    <property type="match status" value="1"/>
</dbReference>
<dbReference type="PROSITE" id="PS50994">
    <property type="entry name" value="INTEGRASE"/>
    <property type="match status" value="1"/>
</dbReference>
<dbReference type="SMART" id="SM00343">
    <property type="entry name" value="ZnF_C2HC"/>
    <property type="match status" value="2"/>
</dbReference>
<dbReference type="SUPFAM" id="SSF50630">
    <property type="entry name" value="Acid proteases"/>
    <property type="match status" value="1"/>
</dbReference>
<dbReference type="Gene3D" id="3.30.420.10">
    <property type="entry name" value="Ribonuclease H-like superfamily/Ribonuclease H"/>
    <property type="match status" value="1"/>
</dbReference>
<dbReference type="AlphaFoldDB" id="A0A8S0ZT08"/>
<dbReference type="SUPFAM" id="SSF56672">
    <property type="entry name" value="DNA/RNA polymerases"/>
    <property type="match status" value="1"/>
</dbReference>
<keyword evidence="7" id="KW-0695">RNA-directed DNA polymerase</keyword>
<keyword evidence="2" id="KW-0808">Transferase</keyword>
<dbReference type="GO" id="GO:0008270">
    <property type="term" value="F:zinc ion binding"/>
    <property type="evidence" value="ECO:0007669"/>
    <property type="project" value="InterPro"/>
</dbReference>
<dbReference type="InterPro" id="IPR001878">
    <property type="entry name" value="Znf_CCHC"/>
</dbReference>
<dbReference type="GO" id="GO:0042575">
    <property type="term" value="C:DNA polymerase complex"/>
    <property type="evidence" value="ECO:0007669"/>
    <property type="project" value="UniProtKB-ARBA"/>
</dbReference>
<dbReference type="InterPro" id="IPR041588">
    <property type="entry name" value="Integrase_H2C2"/>
</dbReference>
<keyword evidence="4" id="KW-0540">Nuclease</keyword>
<sequence>MSSIGKLSEFQLSSGSWLTYIDRLEQYFKANGTKEELYVAVLIACVGDAKYDLMFDLCSPREPAEVPYKELKEIVRQHIEPTPSILAERYKFRKRVQATTESIAQFAAALKHLARNCDFKQNLNENLRDQFVCGLYDEHTRQKLFSEGNPTYVSAYKIATIMETAAIDAASVEQPKKEVTAGAVHALSTTRNAGRPRAARNPTGGGPAAVAYGYPPGTYTGRQQQTHSMFERSSCSCCGSKQHVKNNCKFKGYACRICLKEGHLKRMCPSKRREKQVFRLDVEAEEEPYYGSPTEEEYSGGEGPSGLYMVQLRGSDPVIAEVEVEGRPLRMHVDTGSPISCISDLMYDKLFANFTLNEGEKCSLKGYDGNYITCLGYIEVNVKYDVFNKRLKLYVIYRGGVPLLGREWLKQLNMDVVVVNSLKNGKLGKLVSERATLRVRDGARPVYRRARPLPLALRPRVDDELQRMEKEGSTEKDHIRNLTTVFERLASEGLTIRKEKCTFFAKEVSYLGFVISEQGIRTDKKKVEAVLNAPEPTNISELKAFIGMVNFYAKFIKKLSEILSPLYRLLRKDVSWQWSNEEQQSFLSIKKALTTCPVLRHYDENLPLILWCDASARGVGAVLTQREEDGTERPVAYASRSLSHAEANYSQIQREALAIVFGVKKFHCYLYGRRFTLRTDHQPLTTIFGSKKDLPHTAAGRLIRWAILLSGYRYDIEYVKSTSNNADALSRLPIEDSGSRKNDDIFIKFIEDNFPIDSVAIRAESTKDKTISKVLEYTKHGWPTSMCLGAKDDIELNALWRRRDELCVEGGCLLWGHRVVVPGALRASVLSEVHGAHLGIVKCKGLARSYVWWPRIDEDIERMCAACKTCSLTADMPPKSIIVPWSWPREPFERINIDFFSHSNNTYLILVDGHSKWIEVIHMTTTTASNTINKLKEIFSRFGLPKKLVSDNGPPFTSNEFTDFLKKNGIKHVTSAPYHPSSNGEAENAVRTVKSALKKADVLRVPLHTFLQRFLMDYRNTLNRCWAGFMFNRVMDIKTLALMSSVPSIYNAVQVKKE</sequence>
<feature type="domain" description="Integrase catalytic" evidence="8">
    <location>
        <begin position="887"/>
        <end position="1055"/>
    </location>
</feature>
<dbReference type="GO" id="GO:0003676">
    <property type="term" value="F:nucleic acid binding"/>
    <property type="evidence" value="ECO:0007669"/>
    <property type="project" value="InterPro"/>
</dbReference>
<dbReference type="InterPro" id="IPR050951">
    <property type="entry name" value="Retrovirus_Pol_polyprotein"/>
</dbReference>
<dbReference type="InterPro" id="IPR012337">
    <property type="entry name" value="RNaseH-like_sf"/>
</dbReference>
<dbReference type="PANTHER" id="PTHR37984">
    <property type="entry name" value="PROTEIN CBG26694"/>
    <property type="match status" value="1"/>
</dbReference>
<dbReference type="PANTHER" id="PTHR37984:SF5">
    <property type="entry name" value="PROTEIN NYNRIN-LIKE"/>
    <property type="match status" value="1"/>
</dbReference>
<keyword evidence="5" id="KW-0255">Endonuclease</keyword>
<dbReference type="Proteomes" id="UP000494106">
    <property type="component" value="Unassembled WGS sequence"/>
</dbReference>
<dbReference type="Gene3D" id="3.10.20.370">
    <property type="match status" value="1"/>
</dbReference>
<keyword evidence="3" id="KW-0548">Nucleotidyltransferase</keyword>
<evidence type="ECO:0000313" key="9">
    <source>
        <dbReference type="EMBL" id="CAB3235950.1"/>
    </source>
</evidence>
<dbReference type="FunFam" id="3.30.70.270:FF:000026">
    <property type="entry name" value="Transposon Ty3-G Gag-Pol polyprotein"/>
    <property type="match status" value="1"/>
</dbReference>
<dbReference type="InterPro" id="IPR021109">
    <property type="entry name" value="Peptidase_aspartic_dom_sf"/>
</dbReference>
<evidence type="ECO:0000259" key="8">
    <source>
        <dbReference type="PROSITE" id="PS50994"/>
    </source>
</evidence>
<evidence type="ECO:0000256" key="3">
    <source>
        <dbReference type="ARBA" id="ARBA00022695"/>
    </source>
</evidence>
<proteinExistence type="predicted"/>
<reference evidence="9 10" key="1">
    <citation type="submission" date="2020-04" db="EMBL/GenBank/DDBJ databases">
        <authorList>
            <person name="Wallbank WR R."/>
            <person name="Pardo Diaz C."/>
            <person name="Kozak K."/>
            <person name="Martin S."/>
            <person name="Jiggins C."/>
            <person name="Moest M."/>
            <person name="Warren A I."/>
            <person name="Byers J.R.P. K."/>
            <person name="Montejo-Kovacevich G."/>
            <person name="Yen C E."/>
        </authorList>
    </citation>
    <scope>NUCLEOTIDE SEQUENCE [LARGE SCALE GENOMIC DNA]</scope>
</reference>
<comment type="caution">
    <text evidence="9">The sequence shown here is derived from an EMBL/GenBank/DDBJ whole genome shotgun (WGS) entry which is preliminary data.</text>
</comment>
<evidence type="ECO:0000256" key="1">
    <source>
        <dbReference type="ARBA" id="ARBA00012493"/>
    </source>
</evidence>
<accession>A0A8S0ZT08</accession>
<dbReference type="CDD" id="cd09274">
    <property type="entry name" value="RNase_HI_RT_Ty3"/>
    <property type="match status" value="1"/>
</dbReference>
<dbReference type="GO" id="GO:0004519">
    <property type="term" value="F:endonuclease activity"/>
    <property type="evidence" value="ECO:0007669"/>
    <property type="project" value="UniProtKB-KW"/>
</dbReference>
<dbReference type="InterPro" id="IPR043502">
    <property type="entry name" value="DNA/RNA_pol_sf"/>
</dbReference>
<dbReference type="InterPro" id="IPR036397">
    <property type="entry name" value="RNaseH_sf"/>
</dbReference>
<dbReference type="Pfam" id="PF17917">
    <property type="entry name" value="RT_RNaseH"/>
    <property type="match status" value="1"/>
</dbReference>
<dbReference type="InterPro" id="IPR001584">
    <property type="entry name" value="Integrase_cat-core"/>
</dbReference>
<keyword evidence="6" id="KW-0378">Hydrolase</keyword>
<dbReference type="FunFam" id="1.10.340.70:FF:000003">
    <property type="entry name" value="Protein CBG25708"/>
    <property type="match status" value="1"/>
</dbReference>
<dbReference type="EC" id="2.7.7.49" evidence="1"/>
<dbReference type="Pfam" id="PF17921">
    <property type="entry name" value="Integrase_H2C2"/>
    <property type="match status" value="1"/>
</dbReference>
<evidence type="ECO:0000313" key="10">
    <source>
        <dbReference type="Proteomes" id="UP000494106"/>
    </source>
</evidence>
<dbReference type="EMBL" id="CADEBC010000485">
    <property type="protein sequence ID" value="CAB3235950.1"/>
    <property type="molecule type" value="Genomic_DNA"/>
</dbReference>
<name>A0A8S0ZT08_ARCPL</name>
<evidence type="ECO:0000256" key="6">
    <source>
        <dbReference type="ARBA" id="ARBA00022801"/>
    </source>
</evidence>
<dbReference type="Gene3D" id="2.40.70.10">
    <property type="entry name" value="Acid Proteases"/>
    <property type="match status" value="1"/>
</dbReference>
<dbReference type="Gene3D" id="3.30.70.270">
    <property type="match status" value="2"/>
</dbReference>
<evidence type="ECO:0000256" key="4">
    <source>
        <dbReference type="ARBA" id="ARBA00022722"/>
    </source>
</evidence>
<dbReference type="OrthoDB" id="5985335at2759"/>
<dbReference type="Pfam" id="PF00665">
    <property type="entry name" value="rve"/>
    <property type="match status" value="1"/>
</dbReference>